<dbReference type="GO" id="GO:0003964">
    <property type="term" value="F:RNA-directed DNA polymerase activity"/>
    <property type="evidence" value="ECO:0007669"/>
    <property type="project" value="UniProtKB-KW"/>
</dbReference>
<feature type="compositionally biased region" description="Polar residues" evidence="1">
    <location>
        <begin position="1"/>
        <end position="10"/>
    </location>
</feature>
<name>A0A699K135_TANCI</name>
<feature type="region of interest" description="Disordered" evidence="1">
    <location>
        <begin position="1"/>
        <end position="32"/>
    </location>
</feature>
<feature type="region of interest" description="Disordered" evidence="1">
    <location>
        <begin position="227"/>
        <end position="258"/>
    </location>
</feature>
<proteinExistence type="predicted"/>
<organism evidence="2">
    <name type="scientific">Tanacetum cinerariifolium</name>
    <name type="common">Dalmatian daisy</name>
    <name type="synonym">Chrysanthemum cinerariifolium</name>
    <dbReference type="NCBI Taxonomy" id="118510"/>
    <lineage>
        <taxon>Eukaryota</taxon>
        <taxon>Viridiplantae</taxon>
        <taxon>Streptophyta</taxon>
        <taxon>Embryophyta</taxon>
        <taxon>Tracheophyta</taxon>
        <taxon>Spermatophyta</taxon>
        <taxon>Magnoliopsida</taxon>
        <taxon>eudicotyledons</taxon>
        <taxon>Gunneridae</taxon>
        <taxon>Pentapetalae</taxon>
        <taxon>asterids</taxon>
        <taxon>campanulids</taxon>
        <taxon>Asterales</taxon>
        <taxon>Asteraceae</taxon>
        <taxon>Asteroideae</taxon>
        <taxon>Anthemideae</taxon>
        <taxon>Anthemidinae</taxon>
        <taxon>Tanacetum</taxon>
    </lineage>
</organism>
<keyword evidence="2" id="KW-0695">RNA-directed DNA polymerase</keyword>
<sequence length="290" mass="31724">MQTRSSSRLISNPSCNPTPSTNPNLKARNRRRSKQRIEEFNLEELSPLIVTMADQPTMAQLLQAPIEGYEDAIVVLAITTDNFKLKHVVTKVSTNTSTSGIAPDVVELKDMVKALLFDKKSQSPAPVKAVEESCVTCGGAHSYRSCPATDVNVYRDNIQEFVSQAFAVNYNQGNAGYRPPMMSNLGFPPKHNYPRSDLKAITTRNGVSYDGPHIPPSTSFLPKVVEDEPEATKDTVNSTNNGSTEDVQPQVVQSESSVLTSKPVTSPIFEPVIVPVSAPKPNLKIQFHTI</sequence>
<feature type="compositionally biased region" description="Polar residues" evidence="1">
    <location>
        <begin position="234"/>
        <end position="246"/>
    </location>
</feature>
<accession>A0A699K135</accession>
<gene>
    <name evidence="2" type="ORF">Tci_640908</name>
</gene>
<protein>
    <submittedName>
        <fullName evidence="2">Reverse transcriptase domain-containing protein</fullName>
    </submittedName>
</protein>
<feature type="compositionally biased region" description="Low complexity" evidence="1">
    <location>
        <begin position="11"/>
        <end position="24"/>
    </location>
</feature>
<dbReference type="EMBL" id="BKCJ010469366">
    <property type="protein sequence ID" value="GFA68936.1"/>
    <property type="molecule type" value="Genomic_DNA"/>
</dbReference>
<dbReference type="AlphaFoldDB" id="A0A699K135"/>
<comment type="caution">
    <text evidence="2">The sequence shown here is derived from an EMBL/GenBank/DDBJ whole genome shotgun (WGS) entry which is preliminary data.</text>
</comment>
<feature type="compositionally biased region" description="Low complexity" evidence="1">
    <location>
        <begin position="247"/>
        <end position="258"/>
    </location>
</feature>
<keyword evidence="2" id="KW-0808">Transferase</keyword>
<reference evidence="2" key="1">
    <citation type="journal article" date="2019" name="Sci. Rep.">
        <title>Draft genome of Tanacetum cinerariifolium, the natural source of mosquito coil.</title>
        <authorList>
            <person name="Yamashiro T."/>
            <person name="Shiraishi A."/>
            <person name="Satake H."/>
            <person name="Nakayama K."/>
        </authorList>
    </citation>
    <scope>NUCLEOTIDE SEQUENCE</scope>
</reference>
<keyword evidence="2" id="KW-0548">Nucleotidyltransferase</keyword>
<evidence type="ECO:0000313" key="2">
    <source>
        <dbReference type="EMBL" id="GFA68936.1"/>
    </source>
</evidence>
<evidence type="ECO:0000256" key="1">
    <source>
        <dbReference type="SAM" id="MobiDB-lite"/>
    </source>
</evidence>